<keyword evidence="1" id="KW-1133">Transmembrane helix</keyword>
<keyword evidence="1" id="KW-0472">Membrane</keyword>
<organism evidence="2 3">
    <name type="scientific">Cercophora samala</name>
    <dbReference type="NCBI Taxonomy" id="330535"/>
    <lineage>
        <taxon>Eukaryota</taxon>
        <taxon>Fungi</taxon>
        <taxon>Dikarya</taxon>
        <taxon>Ascomycota</taxon>
        <taxon>Pezizomycotina</taxon>
        <taxon>Sordariomycetes</taxon>
        <taxon>Sordariomycetidae</taxon>
        <taxon>Sordariales</taxon>
        <taxon>Lasiosphaeriaceae</taxon>
        <taxon>Cercophora</taxon>
    </lineage>
</organism>
<evidence type="ECO:0000313" key="3">
    <source>
        <dbReference type="Proteomes" id="UP001174997"/>
    </source>
</evidence>
<dbReference type="EMBL" id="JAULSY010000161">
    <property type="protein sequence ID" value="KAK0660817.1"/>
    <property type="molecule type" value="Genomic_DNA"/>
</dbReference>
<proteinExistence type="predicted"/>
<evidence type="ECO:0000256" key="1">
    <source>
        <dbReference type="SAM" id="Phobius"/>
    </source>
</evidence>
<accession>A0AA40D3U7</accession>
<protein>
    <submittedName>
        <fullName evidence="2">Uncharacterized protein</fullName>
    </submittedName>
</protein>
<sequence length="70" mass="7974">MHPVLFHFLHALIIPSPFSMSMFLHTAASLTPFAIIIIARVVFSLVFPSSNIEMQEQQIHWLSFAPLLHC</sequence>
<gene>
    <name evidence="2" type="ORF">QBC41DRAFT_330771</name>
</gene>
<keyword evidence="1" id="KW-0812">Transmembrane</keyword>
<keyword evidence="3" id="KW-1185">Reference proteome</keyword>
<reference evidence="2" key="1">
    <citation type="submission" date="2023-06" db="EMBL/GenBank/DDBJ databases">
        <title>Genome-scale phylogeny and comparative genomics of the fungal order Sordariales.</title>
        <authorList>
            <consortium name="Lawrence Berkeley National Laboratory"/>
            <person name="Hensen N."/>
            <person name="Bonometti L."/>
            <person name="Westerberg I."/>
            <person name="Brannstrom I.O."/>
            <person name="Guillou S."/>
            <person name="Cros-Aarteil S."/>
            <person name="Calhoun S."/>
            <person name="Haridas S."/>
            <person name="Kuo A."/>
            <person name="Mondo S."/>
            <person name="Pangilinan J."/>
            <person name="Riley R."/>
            <person name="Labutti K."/>
            <person name="Andreopoulos B."/>
            <person name="Lipzen A."/>
            <person name="Chen C."/>
            <person name="Yanf M."/>
            <person name="Daum C."/>
            <person name="Ng V."/>
            <person name="Clum A."/>
            <person name="Steindorff A."/>
            <person name="Ohm R."/>
            <person name="Martin F."/>
            <person name="Silar P."/>
            <person name="Natvig D."/>
            <person name="Lalanne C."/>
            <person name="Gautier V."/>
            <person name="Ament-Velasquez S.L."/>
            <person name="Kruys A."/>
            <person name="Hutchinson M.I."/>
            <person name="Powell A.J."/>
            <person name="Barry K."/>
            <person name="Miller A.N."/>
            <person name="Grigoriev I.V."/>
            <person name="Debuchy R."/>
            <person name="Gladieux P."/>
            <person name="Thoren M.H."/>
            <person name="Johannesson H."/>
        </authorList>
    </citation>
    <scope>NUCLEOTIDE SEQUENCE</scope>
    <source>
        <strain evidence="2">CBS 307.81</strain>
    </source>
</reference>
<name>A0AA40D3U7_9PEZI</name>
<evidence type="ECO:0000313" key="2">
    <source>
        <dbReference type="EMBL" id="KAK0660817.1"/>
    </source>
</evidence>
<feature type="transmembrane region" description="Helical" evidence="1">
    <location>
        <begin position="22"/>
        <end position="47"/>
    </location>
</feature>
<dbReference type="AlphaFoldDB" id="A0AA40D3U7"/>
<dbReference type="Proteomes" id="UP001174997">
    <property type="component" value="Unassembled WGS sequence"/>
</dbReference>
<comment type="caution">
    <text evidence="2">The sequence shown here is derived from an EMBL/GenBank/DDBJ whole genome shotgun (WGS) entry which is preliminary data.</text>
</comment>